<proteinExistence type="inferred from homology"/>
<accession>A0A3M0B9F5</accession>
<evidence type="ECO:0000256" key="4">
    <source>
        <dbReference type="ARBA" id="ARBA00022532"/>
    </source>
</evidence>
<evidence type="ECO:0000256" key="8">
    <source>
        <dbReference type="ARBA" id="ARBA00023004"/>
    </source>
</evidence>
<evidence type="ECO:0000259" key="13">
    <source>
        <dbReference type="PROSITE" id="PS51379"/>
    </source>
</evidence>
<dbReference type="SUPFAM" id="SSF46548">
    <property type="entry name" value="alpha-helical ferredoxin"/>
    <property type="match status" value="1"/>
</dbReference>
<dbReference type="RefSeq" id="WP_121923553.1">
    <property type="nucleotide sequence ID" value="NZ_REFO01000014.1"/>
</dbReference>
<dbReference type="GO" id="GO:0008177">
    <property type="term" value="F:succinate dehydrogenase (quinone) activity"/>
    <property type="evidence" value="ECO:0007669"/>
    <property type="project" value="UniProtKB-EC"/>
</dbReference>
<dbReference type="OrthoDB" id="9804391at2"/>
<organism evidence="14 15">
    <name type="scientific">Hydrogenothermus marinus</name>
    <dbReference type="NCBI Taxonomy" id="133270"/>
    <lineage>
        <taxon>Bacteria</taxon>
        <taxon>Pseudomonadati</taxon>
        <taxon>Aquificota</taxon>
        <taxon>Aquificia</taxon>
        <taxon>Aquificales</taxon>
        <taxon>Hydrogenothermaceae</taxon>
        <taxon>Hydrogenothermus</taxon>
    </lineage>
</organism>
<comment type="catalytic activity">
    <reaction evidence="11">
        <text>a menaquinone + succinate = a menaquinol + fumarate</text>
        <dbReference type="Rhea" id="RHEA:27834"/>
        <dbReference type="Rhea" id="RHEA-COMP:9537"/>
        <dbReference type="Rhea" id="RHEA-COMP:9539"/>
        <dbReference type="ChEBI" id="CHEBI:16374"/>
        <dbReference type="ChEBI" id="CHEBI:18151"/>
        <dbReference type="ChEBI" id="CHEBI:29806"/>
        <dbReference type="ChEBI" id="CHEBI:30031"/>
        <dbReference type="EC" id="1.3.5.1"/>
    </reaction>
</comment>
<keyword evidence="4" id="KW-0816">Tricarboxylic acid cycle</keyword>
<dbReference type="InterPro" id="IPR050573">
    <property type="entry name" value="SDH/FRD_Iron-Sulfur"/>
</dbReference>
<dbReference type="InterPro" id="IPR012675">
    <property type="entry name" value="Beta-grasp_dom_sf"/>
</dbReference>
<dbReference type="GO" id="GO:0046872">
    <property type="term" value="F:metal ion binding"/>
    <property type="evidence" value="ECO:0007669"/>
    <property type="project" value="UniProtKB-KW"/>
</dbReference>
<comment type="caution">
    <text evidence="14">The sequence shown here is derived from an EMBL/GenBank/DDBJ whole genome shotgun (WGS) entry which is preliminary data.</text>
</comment>
<feature type="domain" description="2Fe-2S ferredoxin-type" evidence="12">
    <location>
        <begin position="4"/>
        <end position="99"/>
    </location>
</feature>
<sequence length="354" mass="41051">MEHFYLKVFRYDPTKDEQPYYKTYKLPVEKGMTVLAALFKVKETQDPSISFRYNCRAAICGSCSMKINGHGTLACKEQVTKLLEKYNTDTIVVEPIGNVKPLKDLIFDFDWLLEKFKQVKPWFIPKEPPPADGTEYRQDPYDHHKIDFASDCILCASCVSECNALKANKDYLSPFVLAKAYRFAADSRDGARRERLEAVLDHFNLEWCVRCWQCTTNCPKEVQPYESIIRLRIIAAEEGYKTPGERHAEIFEKDIKERGLLNEMLLPIRQEGVLGAVKRAPFGIKMFFKGKVNIADFFGGHKVKRHEEVEKIYEKAKEKEKEVKIRIPQILGVVYEDKRKTRKRANFLDKGGNE</sequence>
<dbReference type="InterPro" id="IPR017896">
    <property type="entry name" value="4Fe4S_Fe-S-bd"/>
</dbReference>
<evidence type="ECO:0000256" key="6">
    <source>
        <dbReference type="ARBA" id="ARBA00022723"/>
    </source>
</evidence>
<dbReference type="Proteomes" id="UP000280842">
    <property type="component" value="Unassembled WGS sequence"/>
</dbReference>
<reference evidence="14 15" key="1">
    <citation type="submission" date="2018-10" db="EMBL/GenBank/DDBJ databases">
        <title>Genomic Encyclopedia of Archaeal and Bacterial Type Strains, Phase II (KMG-II): from individual species to whole genera.</title>
        <authorList>
            <person name="Goeker M."/>
        </authorList>
    </citation>
    <scope>NUCLEOTIDE SEQUENCE [LARGE SCALE GENOMIC DNA]</scope>
    <source>
        <strain evidence="14 15">VM1</strain>
    </source>
</reference>
<evidence type="ECO:0000256" key="5">
    <source>
        <dbReference type="ARBA" id="ARBA00022714"/>
    </source>
</evidence>
<keyword evidence="5 11" id="KW-0001">2Fe-2S</keyword>
<evidence type="ECO:0000256" key="7">
    <source>
        <dbReference type="ARBA" id="ARBA00023002"/>
    </source>
</evidence>
<dbReference type="AlphaFoldDB" id="A0A3M0B9F5"/>
<dbReference type="CDD" id="cd00207">
    <property type="entry name" value="fer2"/>
    <property type="match status" value="1"/>
</dbReference>
<evidence type="ECO:0000259" key="12">
    <source>
        <dbReference type="PROSITE" id="PS51085"/>
    </source>
</evidence>
<comment type="pathway">
    <text evidence="1">Carbohydrate metabolism; tricarboxylic acid cycle; fumarate from succinate (bacterial route): step 1/1.</text>
</comment>
<dbReference type="GO" id="GO:0009055">
    <property type="term" value="F:electron transfer activity"/>
    <property type="evidence" value="ECO:0007669"/>
    <property type="project" value="InterPro"/>
</dbReference>
<dbReference type="PROSITE" id="PS51379">
    <property type="entry name" value="4FE4S_FER_2"/>
    <property type="match status" value="1"/>
</dbReference>
<evidence type="ECO:0000256" key="1">
    <source>
        <dbReference type="ARBA" id="ARBA00004894"/>
    </source>
</evidence>
<dbReference type="GO" id="GO:0051537">
    <property type="term" value="F:2 iron, 2 sulfur cluster binding"/>
    <property type="evidence" value="ECO:0007669"/>
    <property type="project" value="UniProtKB-KW"/>
</dbReference>
<dbReference type="Gene3D" id="3.10.20.30">
    <property type="match status" value="1"/>
</dbReference>
<keyword evidence="10 11" id="KW-0003">3Fe-4S</keyword>
<evidence type="ECO:0000256" key="11">
    <source>
        <dbReference type="RuleBase" id="RU361237"/>
    </source>
</evidence>
<dbReference type="NCBIfam" id="TIGR00384">
    <property type="entry name" value="dhsB"/>
    <property type="match status" value="1"/>
</dbReference>
<dbReference type="GO" id="GO:0006099">
    <property type="term" value="P:tricarboxylic acid cycle"/>
    <property type="evidence" value="ECO:0007669"/>
    <property type="project" value="UniProtKB-KW"/>
</dbReference>
<dbReference type="InterPro" id="IPR025192">
    <property type="entry name" value="Succ_DH/fum_Rdtase_N"/>
</dbReference>
<dbReference type="Gene3D" id="1.10.1060.10">
    <property type="entry name" value="Alpha-helical ferredoxin"/>
    <property type="match status" value="1"/>
</dbReference>
<dbReference type="EMBL" id="REFO01000014">
    <property type="protein sequence ID" value="RMA93114.1"/>
    <property type="molecule type" value="Genomic_DNA"/>
</dbReference>
<comment type="similarity">
    <text evidence="2 11">Belongs to the succinate dehydrogenase/fumarate reductase iron-sulfur protein family.</text>
</comment>
<comment type="cofactor">
    <cofactor evidence="11">
        <name>[4Fe-4S] cluster</name>
        <dbReference type="ChEBI" id="CHEBI:49883"/>
    </cofactor>
    <text evidence="11">Binds 1 [4Fe-4S] cluster.</text>
</comment>
<dbReference type="EC" id="1.3.5.1" evidence="11"/>
<comment type="cofactor">
    <cofactor evidence="11">
        <name>[2Fe-2S] cluster</name>
        <dbReference type="ChEBI" id="CHEBI:190135"/>
    </cofactor>
    <text evidence="11">Binds 1 [2Fe-2S] cluster.</text>
</comment>
<evidence type="ECO:0000256" key="10">
    <source>
        <dbReference type="ARBA" id="ARBA00023291"/>
    </source>
</evidence>
<keyword evidence="15" id="KW-1185">Reference proteome</keyword>
<keyword evidence="6 11" id="KW-0479">Metal-binding</keyword>
<name>A0A3M0B9F5_9AQUI</name>
<dbReference type="PROSITE" id="PS00197">
    <property type="entry name" value="2FE2S_FER_1"/>
    <property type="match status" value="1"/>
</dbReference>
<evidence type="ECO:0000313" key="14">
    <source>
        <dbReference type="EMBL" id="RMA93114.1"/>
    </source>
</evidence>
<dbReference type="Pfam" id="PF13085">
    <property type="entry name" value="Fer2_3"/>
    <property type="match status" value="1"/>
</dbReference>
<dbReference type="InterPro" id="IPR036010">
    <property type="entry name" value="2Fe-2S_ferredoxin-like_sf"/>
</dbReference>
<keyword evidence="8 11" id="KW-0408">Iron</keyword>
<dbReference type="Pfam" id="PF13183">
    <property type="entry name" value="Fer4_8"/>
    <property type="match status" value="1"/>
</dbReference>
<dbReference type="GO" id="GO:0051538">
    <property type="term" value="F:3 iron, 4 sulfur cluster binding"/>
    <property type="evidence" value="ECO:0007669"/>
    <property type="project" value="UniProtKB-KW"/>
</dbReference>
<dbReference type="InterPro" id="IPR009051">
    <property type="entry name" value="Helical_ferredxn"/>
</dbReference>
<comment type="cofactor">
    <cofactor evidence="11">
        <name>[3Fe-4S] cluster</name>
        <dbReference type="ChEBI" id="CHEBI:21137"/>
    </cofactor>
    <text evidence="11">Binds 1 [3Fe-4S] cluster.</text>
</comment>
<dbReference type="InterPro" id="IPR006058">
    <property type="entry name" value="2Fe2S_fd_BS"/>
</dbReference>
<keyword evidence="7" id="KW-0560">Oxidoreductase</keyword>
<evidence type="ECO:0000313" key="15">
    <source>
        <dbReference type="Proteomes" id="UP000280842"/>
    </source>
</evidence>
<dbReference type="InterPro" id="IPR017900">
    <property type="entry name" value="4Fe4S_Fe_S_CS"/>
</dbReference>
<keyword evidence="3 11" id="KW-0004">4Fe-4S</keyword>
<dbReference type="InterPro" id="IPR001041">
    <property type="entry name" value="2Fe-2S_ferredoxin-type"/>
</dbReference>
<protein>
    <recommendedName>
        <fullName evidence="11">Fumarate reductase iron-sulfur subunit</fullName>
        <ecNumber evidence="11">1.3.5.1</ecNumber>
    </recommendedName>
</protein>
<evidence type="ECO:0000256" key="3">
    <source>
        <dbReference type="ARBA" id="ARBA00022485"/>
    </source>
</evidence>
<feature type="domain" description="4Fe-4S ferredoxin-type" evidence="13">
    <location>
        <begin position="199"/>
        <end position="228"/>
    </location>
</feature>
<dbReference type="NCBIfam" id="NF004616">
    <property type="entry name" value="PRK05950.1"/>
    <property type="match status" value="1"/>
</dbReference>
<dbReference type="SUPFAM" id="SSF54292">
    <property type="entry name" value="2Fe-2S ferredoxin-like"/>
    <property type="match status" value="1"/>
</dbReference>
<evidence type="ECO:0000256" key="9">
    <source>
        <dbReference type="ARBA" id="ARBA00023014"/>
    </source>
</evidence>
<dbReference type="PROSITE" id="PS51085">
    <property type="entry name" value="2FE2S_FER_2"/>
    <property type="match status" value="1"/>
</dbReference>
<dbReference type="PANTHER" id="PTHR11921">
    <property type="entry name" value="SUCCINATE DEHYDROGENASE IRON-SULFUR PROTEIN"/>
    <property type="match status" value="1"/>
</dbReference>
<dbReference type="PROSITE" id="PS00198">
    <property type="entry name" value="4FE4S_FER_1"/>
    <property type="match status" value="1"/>
</dbReference>
<dbReference type="GO" id="GO:0022904">
    <property type="term" value="P:respiratory electron transport chain"/>
    <property type="evidence" value="ECO:0007669"/>
    <property type="project" value="TreeGrafter"/>
</dbReference>
<dbReference type="GO" id="GO:0051539">
    <property type="term" value="F:4 iron, 4 sulfur cluster binding"/>
    <property type="evidence" value="ECO:0007669"/>
    <property type="project" value="UniProtKB-KW"/>
</dbReference>
<dbReference type="PANTHER" id="PTHR11921:SF29">
    <property type="entry name" value="SUCCINATE DEHYDROGENASE [UBIQUINONE] IRON-SULFUR SUBUNIT, MITOCHONDRIAL"/>
    <property type="match status" value="1"/>
</dbReference>
<dbReference type="InterPro" id="IPR004489">
    <property type="entry name" value="Succ_DH/fum_Rdtase_Fe-S"/>
</dbReference>
<keyword evidence="9 11" id="KW-0411">Iron-sulfur</keyword>
<gene>
    <name evidence="14" type="ORF">CLV39_1445</name>
</gene>
<evidence type="ECO:0000256" key="2">
    <source>
        <dbReference type="ARBA" id="ARBA00009433"/>
    </source>
</evidence>